<evidence type="ECO:0000313" key="2">
    <source>
        <dbReference type="EMBL" id="OAJ42281.1"/>
    </source>
</evidence>
<proteinExistence type="predicted"/>
<dbReference type="AlphaFoldDB" id="A0A177WSF3"/>
<gene>
    <name evidence="2" type="ORF">BDEG_25753</name>
</gene>
<accession>A0A177WSF3</accession>
<evidence type="ECO:0000313" key="3">
    <source>
        <dbReference type="Proteomes" id="UP000077115"/>
    </source>
</evidence>
<dbReference type="Pfam" id="PF24781">
    <property type="entry name" value="FANCA_helical"/>
    <property type="match status" value="1"/>
</dbReference>
<reference evidence="2 3" key="1">
    <citation type="submission" date="2006-10" db="EMBL/GenBank/DDBJ databases">
        <title>The Genome Sequence of Batrachochytrium dendrobatidis JEL423.</title>
        <authorList>
            <consortium name="The Broad Institute Genome Sequencing Platform"/>
            <person name="Birren B."/>
            <person name="Lander E."/>
            <person name="Galagan J."/>
            <person name="Cuomo C."/>
            <person name="Devon K."/>
            <person name="Jaffe D."/>
            <person name="Butler J."/>
            <person name="Alvarez P."/>
            <person name="Gnerre S."/>
            <person name="Grabherr M."/>
            <person name="Kleber M."/>
            <person name="Mauceli E."/>
            <person name="Brockman W."/>
            <person name="Young S."/>
            <person name="LaButti K."/>
            <person name="Sykes S."/>
            <person name="DeCaprio D."/>
            <person name="Crawford M."/>
            <person name="Koehrsen M."/>
            <person name="Engels R."/>
            <person name="Montgomery P."/>
            <person name="Pearson M."/>
            <person name="Howarth C."/>
            <person name="Larson L."/>
            <person name="White J."/>
            <person name="O'Leary S."/>
            <person name="Kodira C."/>
            <person name="Zeng Q."/>
            <person name="Yandava C."/>
            <person name="Alvarado L."/>
            <person name="Longcore J."/>
            <person name="James T."/>
        </authorList>
    </citation>
    <scope>NUCLEOTIDE SEQUENCE [LARGE SCALE GENOMIC DNA]</scope>
    <source>
        <strain evidence="2 3">JEL423</strain>
    </source>
</reference>
<dbReference type="GO" id="GO:0043240">
    <property type="term" value="C:Fanconi anaemia nuclear complex"/>
    <property type="evidence" value="ECO:0007669"/>
    <property type="project" value="InterPro"/>
</dbReference>
<dbReference type="InterPro" id="IPR055386">
    <property type="entry name" value="FANCA_helical"/>
</dbReference>
<sequence>MLSDTDFTGLLAQLAPLDVDSVLAEGSYAQTLLTCLNSEHSSTSDHSQFSKKRASDGNLSSTKRLDLGNGFQTDDTHLIVASLFTLTPFTSLEISALHKSGRIIPHIWKSSIVCHVQQLIDNQKQHAIHKNSLQFHSFLSAYALLPRSIATFDWLDAFITLDLNKTGAAIYSDYLQKELIYFLTECIDKKSQQSIGQMTVHGMMSCYANQANPICLNPISHVIQLGCRVFSKPLHFQSNSKTNPTVTDNTLRHSRTVLEWILQCQKAPCFDMVIDTLCRLVYITKLKAFNDQLIQICCDAIHLIFSDDSISDSVSVQQQSFFKTLCLLITSNSTWEIVMDAAVKGVVDIPIFFGSLRELAYLDTHSNLYDSILKNIELAIQKRDVSAMCLFLCSTVLVYQSDTKGLISSLRKVFFFKSNLPLKSVKEWVLQSLTSLVEVLPVVIVKSLVNALRPDPFWTIFVKQAKVKLDILGETLGTGMSISKVLSVDKVLDYFNQHGVVPASLIDASIFHAEWYNKTFLPQLLRKGNIMGNLTHIRLIQLLRNADRIPQHVFAKIEAEKSQIDTNTTRCNDSAVDTIASEAKNTLKTLDSVSYEKIRQELQTLLEKISNIQHDISFADASQISSPSLSSDLIAHAKSLCLLVDLLCSSIALLYPIVAFDRCVGFNTTTGLVTLSRGSIVYPEEQQLITVVFLLLNRFFQIQNLEKQSSKELALDPAAESLLDAACSQSILFPAIVTHLQFHLQYKQTSHASSKNGLPIISGELLGYLFDRIQRITSRHIELDGIKGDWNQIWIVQGSMKPGDDSNADRRGLFQALFSRFVESGHDLTVQHIYTACEWLYSRRFAIASEQTHEPIRKMNLRFGGFAKQIARQLWHCKQRFSAAPSDSLAVNICSRIDQILETMQFNQDMFSSTMKGYSAWVRFEATFPRELDWMDDLTRIDYIRVHTARHLNTLYEMQCILSGDSNDNANDQPKNLNIEYASIFDRMLTACRNELYLLTQEMAKSKMADPNQDDKLVSTQYDAAKMDLYISGFMTVLDVFKQYYHSEKQQDHVLLDSNVDNYVTWLWTIK</sequence>
<name>A0A177WSF3_BATDL</name>
<dbReference type="GO" id="GO:0036297">
    <property type="term" value="P:interstrand cross-link repair"/>
    <property type="evidence" value="ECO:0007669"/>
    <property type="project" value="InterPro"/>
</dbReference>
<evidence type="ECO:0000259" key="1">
    <source>
        <dbReference type="Pfam" id="PF24781"/>
    </source>
</evidence>
<organism evidence="2 3">
    <name type="scientific">Batrachochytrium dendrobatidis (strain JEL423)</name>
    <dbReference type="NCBI Taxonomy" id="403673"/>
    <lineage>
        <taxon>Eukaryota</taxon>
        <taxon>Fungi</taxon>
        <taxon>Fungi incertae sedis</taxon>
        <taxon>Chytridiomycota</taxon>
        <taxon>Chytridiomycota incertae sedis</taxon>
        <taxon>Chytridiomycetes</taxon>
        <taxon>Rhizophydiales</taxon>
        <taxon>Rhizophydiales incertae sedis</taxon>
        <taxon>Batrachochytrium</taxon>
    </lineage>
</organism>
<dbReference type="InterPro" id="IPR003516">
    <property type="entry name" value="FANCA"/>
</dbReference>
<dbReference type="OrthoDB" id="2287188at2759"/>
<dbReference type="VEuPathDB" id="FungiDB:BDEG_25753"/>
<reference evidence="2 3" key="2">
    <citation type="submission" date="2016-05" db="EMBL/GenBank/DDBJ databases">
        <title>Lineage-specific infection strategies underlie the spectrum of fungal disease in amphibians.</title>
        <authorList>
            <person name="Cuomo C.A."/>
            <person name="Farrer R.A."/>
            <person name="James T."/>
            <person name="Longcore J."/>
            <person name="Birren B."/>
        </authorList>
    </citation>
    <scope>NUCLEOTIDE SEQUENCE [LARGE SCALE GENOMIC DNA]</scope>
    <source>
        <strain evidence="2 3">JEL423</strain>
    </source>
</reference>
<dbReference type="EMBL" id="DS022307">
    <property type="protein sequence ID" value="OAJ42281.1"/>
    <property type="molecule type" value="Genomic_DNA"/>
</dbReference>
<dbReference type="PANTHER" id="PTHR12047:SF2">
    <property type="entry name" value="FANCONI ANEMIA GROUP A PROTEIN"/>
    <property type="match status" value="1"/>
</dbReference>
<protein>
    <recommendedName>
        <fullName evidence="1">Fanconi anaemia group A protein helical domain-containing protein</fullName>
    </recommendedName>
</protein>
<dbReference type="Proteomes" id="UP000077115">
    <property type="component" value="Unassembled WGS sequence"/>
</dbReference>
<dbReference type="PANTHER" id="PTHR12047">
    <property type="entry name" value="FANCONI ANEMIA GROUP A PROTEIN"/>
    <property type="match status" value="1"/>
</dbReference>
<feature type="domain" description="Fanconi anaemia group A protein helical" evidence="1">
    <location>
        <begin position="487"/>
        <end position="556"/>
    </location>
</feature>